<evidence type="ECO:0000313" key="3">
    <source>
        <dbReference type="Proteomes" id="UP000004682"/>
    </source>
</evidence>
<feature type="region of interest" description="Disordered" evidence="1">
    <location>
        <begin position="36"/>
        <end position="57"/>
    </location>
</feature>
<name>A0ABN0G7T5_9BURK</name>
<protein>
    <submittedName>
        <fullName evidence="2">Uncharacterized protein</fullName>
    </submittedName>
</protein>
<gene>
    <name evidence="2" type="ORF">A33K_14370</name>
</gene>
<feature type="compositionally biased region" description="Low complexity" evidence="1">
    <location>
        <begin position="36"/>
        <end position="45"/>
    </location>
</feature>
<organism evidence="2 3">
    <name type="scientific">Burkholderia humptydooensis MSMB43</name>
    <dbReference type="NCBI Taxonomy" id="441157"/>
    <lineage>
        <taxon>Bacteria</taxon>
        <taxon>Pseudomonadati</taxon>
        <taxon>Pseudomonadota</taxon>
        <taxon>Betaproteobacteria</taxon>
        <taxon>Burkholderiales</taxon>
        <taxon>Burkholderiaceae</taxon>
        <taxon>Burkholderia</taxon>
        <taxon>pseudomallei group</taxon>
    </lineage>
</organism>
<evidence type="ECO:0000313" key="2">
    <source>
        <dbReference type="EMBL" id="EIP88275.1"/>
    </source>
</evidence>
<reference evidence="3" key="1">
    <citation type="journal article" date="2012" name="J. Bacteriol.">
        <title>Revised Genome Sequence of Burkholderia thailandensis MSMB43 with Improved Annotation.</title>
        <authorList>
            <person name="Zhuo Y."/>
            <person name="Liu L."/>
            <person name="Wang Q."/>
            <person name="Liu X."/>
            <person name="Ren B."/>
            <person name="Liu M."/>
            <person name="Ni P."/>
            <person name="Cheng Y.Q."/>
            <person name="Zhang L."/>
        </authorList>
    </citation>
    <scope>NUCLEOTIDE SEQUENCE [LARGE SCALE GENOMIC DNA]</scope>
    <source>
        <strain evidence="3">MSMB43</strain>
    </source>
</reference>
<evidence type="ECO:0000256" key="1">
    <source>
        <dbReference type="SAM" id="MobiDB-lite"/>
    </source>
</evidence>
<sequence length="117" mass="12498">MTGYSHGANQVRCCVPEGRRRGGVVGMRPALWPASWPGAPPAAAAADRRTPARNGRVARGRLAQSRRLRGCSNSENSDDCGMTRGKMLSLRNRCGGIPAARPASGKIAFYRPSRIPP</sequence>
<dbReference type="EMBL" id="JH692062">
    <property type="protein sequence ID" value="EIP88275.1"/>
    <property type="molecule type" value="Genomic_DNA"/>
</dbReference>
<keyword evidence="3" id="KW-1185">Reference proteome</keyword>
<proteinExistence type="predicted"/>
<dbReference type="Proteomes" id="UP000004682">
    <property type="component" value="Unassembled WGS sequence"/>
</dbReference>
<accession>A0ABN0G7T5</accession>